<reference evidence="1 2" key="1">
    <citation type="submission" date="2019-05" db="EMBL/GenBank/DDBJ databases">
        <title>Mikania micrantha, genome provides insights into the molecular mechanism of rapid growth.</title>
        <authorList>
            <person name="Liu B."/>
        </authorList>
    </citation>
    <scope>NUCLEOTIDE SEQUENCE [LARGE SCALE GENOMIC DNA]</scope>
    <source>
        <strain evidence="1">NLD-2019</strain>
        <tissue evidence="1">Leaf</tissue>
    </source>
</reference>
<proteinExistence type="predicted"/>
<organism evidence="1 2">
    <name type="scientific">Mikania micrantha</name>
    <name type="common">bitter vine</name>
    <dbReference type="NCBI Taxonomy" id="192012"/>
    <lineage>
        <taxon>Eukaryota</taxon>
        <taxon>Viridiplantae</taxon>
        <taxon>Streptophyta</taxon>
        <taxon>Embryophyta</taxon>
        <taxon>Tracheophyta</taxon>
        <taxon>Spermatophyta</taxon>
        <taxon>Magnoliopsida</taxon>
        <taxon>eudicotyledons</taxon>
        <taxon>Gunneridae</taxon>
        <taxon>Pentapetalae</taxon>
        <taxon>asterids</taxon>
        <taxon>campanulids</taxon>
        <taxon>Asterales</taxon>
        <taxon>Asteraceae</taxon>
        <taxon>Asteroideae</taxon>
        <taxon>Heliantheae alliance</taxon>
        <taxon>Eupatorieae</taxon>
        <taxon>Mikania</taxon>
    </lineage>
</organism>
<comment type="caution">
    <text evidence="1">The sequence shown here is derived from an EMBL/GenBank/DDBJ whole genome shotgun (WGS) entry which is preliminary data.</text>
</comment>
<name>A0A5N6P0G7_9ASTR</name>
<protein>
    <submittedName>
        <fullName evidence="1">Uncharacterized protein</fullName>
    </submittedName>
</protein>
<evidence type="ECO:0000313" key="2">
    <source>
        <dbReference type="Proteomes" id="UP000326396"/>
    </source>
</evidence>
<dbReference type="Proteomes" id="UP000326396">
    <property type="component" value="Linkage Group LG16"/>
</dbReference>
<dbReference type="EMBL" id="SZYD01000008">
    <property type="protein sequence ID" value="KAD5508372.1"/>
    <property type="molecule type" value="Genomic_DNA"/>
</dbReference>
<keyword evidence="2" id="KW-1185">Reference proteome</keyword>
<gene>
    <name evidence="1" type="ORF">E3N88_16075</name>
</gene>
<sequence>MIVLEKWDRSKNPSRYAKNATYLSLPDFFAVREDFCGLFSRVIPLVPVTRDLATVRHQSLRRRNECLNSQLRLRRKCNIDVPAAIGQDLSTAVRRTGMTVTADFGIAGRLEAYTENYPGMNWCKVRKVVRVMHVGVTGWETFRAYELGKWLIAPDQRH</sequence>
<dbReference type="AlphaFoldDB" id="A0A5N6P0G7"/>
<evidence type="ECO:0000313" key="1">
    <source>
        <dbReference type="EMBL" id="KAD5508372.1"/>
    </source>
</evidence>
<accession>A0A5N6P0G7</accession>